<reference evidence="1" key="1">
    <citation type="journal article" date="2021" name="Nat. Commun.">
        <title>Genetic determinants of endophytism in the Arabidopsis root mycobiome.</title>
        <authorList>
            <person name="Mesny F."/>
            <person name="Miyauchi S."/>
            <person name="Thiergart T."/>
            <person name="Pickel B."/>
            <person name="Atanasova L."/>
            <person name="Karlsson M."/>
            <person name="Huettel B."/>
            <person name="Barry K.W."/>
            <person name="Haridas S."/>
            <person name="Chen C."/>
            <person name="Bauer D."/>
            <person name="Andreopoulos W."/>
            <person name="Pangilinan J."/>
            <person name="LaButti K."/>
            <person name="Riley R."/>
            <person name="Lipzen A."/>
            <person name="Clum A."/>
            <person name="Drula E."/>
            <person name="Henrissat B."/>
            <person name="Kohler A."/>
            <person name="Grigoriev I.V."/>
            <person name="Martin F.M."/>
            <person name="Hacquard S."/>
        </authorList>
    </citation>
    <scope>NUCLEOTIDE SEQUENCE</scope>
    <source>
        <strain evidence="1">MPI-CAGE-CH-0235</strain>
    </source>
</reference>
<name>A0A8K0WWG8_9HYPO</name>
<dbReference type="Proteomes" id="UP000813444">
    <property type="component" value="Unassembled WGS sequence"/>
</dbReference>
<evidence type="ECO:0000313" key="1">
    <source>
        <dbReference type="EMBL" id="KAH7326492.1"/>
    </source>
</evidence>
<accession>A0A8K0WWG8</accession>
<dbReference type="EMBL" id="JAGPNK010000002">
    <property type="protein sequence ID" value="KAH7326492.1"/>
    <property type="molecule type" value="Genomic_DNA"/>
</dbReference>
<comment type="caution">
    <text evidence="1">The sequence shown here is derived from an EMBL/GenBank/DDBJ whole genome shotgun (WGS) entry which is preliminary data.</text>
</comment>
<organism evidence="1 2">
    <name type="scientific">Stachybotrys elegans</name>
    <dbReference type="NCBI Taxonomy" id="80388"/>
    <lineage>
        <taxon>Eukaryota</taxon>
        <taxon>Fungi</taxon>
        <taxon>Dikarya</taxon>
        <taxon>Ascomycota</taxon>
        <taxon>Pezizomycotina</taxon>
        <taxon>Sordariomycetes</taxon>
        <taxon>Hypocreomycetidae</taxon>
        <taxon>Hypocreales</taxon>
        <taxon>Stachybotryaceae</taxon>
        <taxon>Stachybotrys</taxon>
    </lineage>
</organism>
<keyword evidence="2" id="KW-1185">Reference proteome</keyword>
<sequence>MEPCPCVRYGTSRPAVLLLLQYPSLQHHEWYRTPTRVDTFVCLYFSPLANTLTPQARE</sequence>
<proteinExistence type="predicted"/>
<dbReference type="AlphaFoldDB" id="A0A8K0WWG8"/>
<gene>
    <name evidence="1" type="ORF">B0I35DRAFT_422871</name>
</gene>
<evidence type="ECO:0000313" key="2">
    <source>
        <dbReference type="Proteomes" id="UP000813444"/>
    </source>
</evidence>
<protein>
    <submittedName>
        <fullName evidence="1">Uncharacterized protein</fullName>
    </submittedName>
</protein>